<evidence type="ECO:0000256" key="10">
    <source>
        <dbReference type="PROSITE-ProRule" id="PRU01360"/>
    </source>
</evidence>
<evidence type="ECO:0000313" key="15">
    <source>
        <dbReference type="EMBL" id="WKN36486.1"/>
    </source>
</evidence>
<evidence type="ECO:0000256" key="7">
    <source>
        <dbReference type="ARBA" id="ARBA00023136"/>
    </source>
</evidence>
<feature type="domain" description="TonB-dependent receptor-like beta-barrel" evidence="13">
    <location>
        <begin position="283"/>
        <end position="747"/>
    </location>
</feature>
<dbReference type="Pfam" id="PF07715">
    <property type="entry name" value="Plug"/>
    <property type="match status" value="1"/>
</dbReference>
<dbReference type="InterPro" id="IPR008969">
    <property type="entry name" value="CarboxyPept-like_regulatory"/>
</dbReference>
<dbReference type="Pfam" id="PF13715">
    <property type="entry name" value="CarbopepD_reg_2"/>
    <property type="match status" value="1"/>
</dbReference>
<keyword evidence="4 10" id="KW-0812">Transmembrane</keyword>
<reference evidence="15" key="2">
    <citation type="journal article" date="2024" name="Antonie Van Leeuwenhoek">
        <title>Roseihalotalea indica gen. nov., sp. nov., a halophilic Bacteroidetes from mesopelagic Southwest Indian Ocean with higher carbohydrate metabolic potential.</title>
        <authorList>
            <person name="Chen B."/>
            <person name="Zhang M."/>
            <person name="Lin D."/>
            <person name="Ye J."/>
            <person name="Tang K."/>
        </authorList>
    </citation>
    <scope>NUCLEOTIDE SEQUENCE</scope>
    <source>
        <strain evidence="15">TK19036</strain>
    </source>
</reference>
<dbReference type="Gene3D" id="2.40.170.20">
    <property type="entry name" value="TonB-dependent receptor, beta-barrel domain"/>
    <property type="match status" value="1"/>
</dbReference>
<protein>
    <submittedName>
        <fullName evidence="15">TonB-dependent receptor</fullName>
    </submittedName>
</protein>
<dbReference type="InterPro" id="IPR037066">
    <property type="entry name" value="Plug_dom_sf"/>
</dbReference>
<name>A0AA49GMH0_9BACT</name>
<evidence type="ECO:0000259" key="14">
    <source>
        <dbReference type="Pfam" id="PF07715"/>
    </source>
</evidence>
<accession>A0AA49GMH0</accession>
<dbReference type="PROSITE" id="PS52016">
    <property type="entry name" value="TONB_DEPENDENT_REC_3"/>
    <property type="match status" value="1"/>
</dbReference>
<evidence type="ECO:0000256" key="1">
    <source>
        <dbReference type="ARBA" id="ARBA00004571"/>
    </source>
</evidence>
<organism evidence="15">
    <name type="scientific">Roseihalotalea indica</name>
    <dbReference type="NCBI Taxonomy" id="2867963"/>
    <lineage>
        <taxon>Bacteria</taxon>
        <taxon>Pseudomonadati</taxon>
        <taxon>Bacteroidota</taxon>
        <taxon>Cytophagia</taxon>
        <taxon>Cytophagales</taxon>
        <taxon>Catalimonadaceae</taxon>
        <taxon>Roseihalotalea</taxon>
    </lineage>
</organism>
<feature type="signal peptide" evidence="12">
    <location>
        <begin position="1"/>
        <end position="21"/>
    </location>
</feature>
<dbReference type="EMBL" id="CP120682">
    <property type="protein sequence ID" value="WKN36486.1"/>
    <property type="molecule type" value="Genomic_DNA"/>
</dbReference>
<comment type="subcellular location">
    <subcellularLocation>
        <location evidence="1 10">Cell outer membrane</location>
        <topology evidence="1 10">Multi-pass membrane protein</topology>
    </subcellularLocation>
</comment>
<dbReference type="Gene3D" id="2.60.40.1120">
    <property type="entry name" value="Carboxypeptidase-like, regulatory domain"/>
    <property type="match status" value="1"/>
</dbReference>
<keyword evidence="6 11" id="KW-0798">TonB box</keyword>
<dbReference type="InterPro" id="IPR039426">
    <property type="entry name" value="TonB-dep_rcpt-like"/>
</dbReference>
<evidence type="ECO:0000256" key="9">
    <source>
        <dbReference type="ARBA" id="ARBA00023237"/>
    </source>
</evidence>
<feature type="domain" description="TonB-dependent receptor plug" evidence="14">
    <location>
        <begin position="148"/>
        <end position="222"/>
    </location>
</feature>
<dbReference type="AlphaFoldDB" id="A0AA49GMH0"/>
<dbReference type="InterPro" id="IPR000531">
    <property type="entry name" value="Beta-barrel_TonB"/>
</dbReference>
<evidence type="ECO:0000256" key="12">
    <source>
        <dbReference type="SAM" id="SignalP"/>
    </source>
</evidence>
<dbReference type="InterPro" id="IPR012910">
    <property type="entry name" value="Plug_dom"/>
</dbReference>
<evidence type="ECO:0000256" key="3">
    <source>
        <dbReference type="ARBA" id="ARBA00022452"/>
    </source>
</evidence>
<dbReference type="GO" id="GO:0044718">
    <property type="term" value="P:siderophore transmembrane transport"/>
    <property type="evidence" value="ECO:0007669"/>
    <property type="project" value="TreeGrafter"/>
</dbReference>
<feature type="chain" id="PRO_5041301247" evidence="12">
    <location>
        <begin position="22"/>
        <end position="794"/>
    </location>
</feature>
<dbReference type="GO" id="GO:0015344">
    <property type="term" value="F:siderophore uptake transmembrane transporter activity"/>
    <property type="evidence" value="ECO:0007669"/>
    <property type="project" value="TreeGrafter"/>
</dbReference>
<keyword evidence="2 10" id="KW-0813">Transport</keyword>
<evidence type="ECO:0000256" key="2">
    <source>
        <dbReference type="ARBA" id="ARBA00022448"/>
    </source>
</evidence>
<dbReference type="PANTHER" id="PTHR30069">
    <property type="entry name" value="TONB-DEPENDENT OUTER MEMBRANE RECEPTOR"/>
    <property type="match status" value="1"/>
</dbReference>
<evidence type="ECO:0000256" key="8">
    <source>
        <dbReference type="ARBA" id="ARBA00023170"/>
    </source>
</evidence>
<gene>
    <name evidence="15" type="ORF">K4G66_29420</name>
</gene>
<dbReference type="GO" id="GO:0009279">
    <property type="term" value="C:cell outer membrane"/>
    <property type="evidence" value="ECO:0007669"/>
    <property type="project" value="UniProtKB-SubCell"/>
</dbReference>
<keyword evidence="9 10" id="KW-0998">Cell outer membrane</keyword>
<keyword evidence="5 12" id="KW-0732">Signal</keyword>
<proteinExistence type="inferred from homology"/>
<evidence type="ECO:0000256" key="4">
    <source>
        <dbReference type="ARBA" id="ARBA00022692"/>
    </source>
</evidence>
<dbReference type="PANTHER" id="PTHR30069:SF29">
    <property type="entry name" value="HEMOGLOBIN AND HEMOGLOBIN-HAPTOGLOBIN-BINDING PROTEIN 1-RELATED"/>
    <property type="match status" value="1"/>
</dbReference>
<dbReference type="InterPro" id="IPR036942">
    <property type="entry name" value="Beta-barrel_TonB_sf"/>
</dbReference>
<dbReference type="SUPFAM" id="SSF49464">
    <property type="entry name" value="Carboxypeptidase regulatory domain-like"/>
    <property type="match status" value="1"/>
</dbReference>
<evidence type="ECO:0000256" key="11">
    <source>
        <dbReference type="RuleBase" id="RU003357"/>
    </source>
</evidence>
<keyword evidence="8 15" id="KW-0675">Receptor</keyword>
<evidence type="ECO:0000259" key="13">
    <source>
        <dbReference type="Pfam" id="PF00593"/>
    </source>
</evidence>
<keyword evidence="7 10" id="KW-0472">Membrane</keyword>
<keyword evidence="3 10" id="KW-1134">Transmembrane beta strand</keyword>
<comment type="similarity">
    <text evidence="10 11">Belongs to the TonB-dependent receptor family.</text>
</comment>
<dbReference type="Gene3D" id="2.170.130.10">
    <property type="entry name" value="TonB-dependent receptor, plug domain"/>
    <property type="match status" value="1"/>
</dbReference>
<reference evidence="15" key="1">
    <citation type="journal article" date="2023" name="Comput. Struct. Biotechnol. J.">
        <title>Discovery of a novel marine Bacteroidetes with a rich repertoire of carbohydrate-active enzymes.</title>
        <authorList>
            <person name="Chen B."/>
            <person name="Liu G."/>
            <person name="Chen Q."/>
            <person name="Wang H."/>
            <person name="Liu L."/>
            <person name="Tang K."/>
        </authorList>
    </citation>
    <scope>NUCLEOTIDE SEQUENCE</scope>
    <source>
        <strain evidence="15">TK19036</strain>
    </source>
</reference>
<dbReference type="Pfam" id="PF00593">
    <property type="entry name" value="TonB_dep_Rec_b-barrel"/>
    <property type="match status" value="1"/>
</dbReference>
<dbReference type="SUPFAM" id="SSF56935">
    <property type="entry name" value="Porins"/>
    <property type="match status" value="1"/>
</dbReference>
<evidence type="ECO:0000256" key="6">
    <source>
        <dbReference type="ARBA" id="ARBA00023077"/>
    </source>
</evidence>
<sequence>MKSISFTALLALVMLTRPLAAQEKVTLSGYVKDASNGEELIGVTIYVDQLQNGVVTNSYGFYSLTLAPGSYDVSFSYVGYETISKSIKLTAKKELNIQLQDATTQMQEIVISAESAEEDLNVQRIEMSKNDIDVGLVKKTPALFGEPDILKTVQMMPGVISAGEGTSSYFVRGGGADQNLILIDEAPIYDPSHFFGLFSVFNADVIKDSELYKGGIPSQFGGRLSSILDVRTIDGNNQNFSGSATIGTLASKVLLEGPIQQDKASFLLSARRSYADVFLQFSPNEDARNNQVYFYDINAKVNWKPNNNNRFFLAAYVGRDAFNLDDQFGFNWGNKTTTFRWNHLFNERLFSNTTLIASNFDYQLNSQSTASEFNWTADLQEFSVKEDITFFASPKNTVSMGVHASFRQFSPGNIKPGSETSIFVSNEFDKSYAFDYALYAGNEQQITERLSLLYGLRLSLFQNVGEATIYEYAKNEQGLPDNVNISILDSATYGPLEPVETFFNLEPRFSARYLLTDESSIKASYHRMAQYIHLLSNSTLPVPFNTWTPSSPYLKPQLADQLALGYFKNFQDNSYEFSVEGYYKELHDVTEFADNANLLLNENAPAEYRQGEGTSYGVEVYVQKKKGALTGFGSYTWSKTRLDIPGVNNSLPFFANYDRRHVTNWVANYAFSNQWSFGANFTYSTGRPFTLPVGRYTYDGYNVDLYSGRNSYRLPAYHRLDFSANFEPRKNETRRMKQSWSFSIYNVYNRKNAFTIYTRAAQNDDGVVTDPNRKEARMVYLFPILPSVSWKLTF</sequence>
<evidence type="ECO:0000256" key="5">
    <source>
        <dbReference type="ARBA" id="ARBA00022729"/>
    </source>
</evidence>